<gene>
    <name evidence="1" type="ORF">A3B23_01195</name>
</gene>
<organism evidence="1 2">
    <name type="scientific">Candidatus Colwellbacteria bacterium RIFCSPLOWO2_01_FULL_48_10</name>
    <dbReference type="NCBI Taxonomy" id="1797690"/>
    <lineage>
        <taxon>Bacteria</taxon>
        <taxon>Candidatus Colwelliibacteriota</taxon>
    </lineage>
</organism>
<dbReference type="Proteomes" id="UP000178744">
    <property type="component" value="Unassembled WGS sequence"/>
</dbReference>
<proteinExistence type="predicted"/>
<accession>A0A1G1Z4V6</accession>
<comment type="caution">
    <text evidence="1">The sequence shown here is derived from an EMBL/GenBank/DDBJ whole genome shotgun (WGS) entry which is preliminary data.</text>
</comment>
<name>A0A1G1Z4V6_9BACT</name>
<reference evidence="1 2" key="1">
    <citation type="journal article" date="2016" name="Nat. Commun.">
        <title>Thousands of microbial genomes shed light on interconnected biogeochemical processes in an aquifer system.</title>
        <authorList>
            <person name="Anantharaman K."/>
            <person name="Brown C.T."/>
            <person name="Hug L.A."/>
            <person name="Sharon I."/>
            <person name="Castelle C.J."/>
            <person name="Probst A.J."/>
            <person name="Thomas B.C."/>
            <person name="Singh A."/>
            <person name="Wilkins M.J."/>
            <person name="Karaoz U."/>
            <person name="Brodie E.L."/>
            <person name="Williams K.H."/>
            <person name="Hubbard S.S."/>
            <person name="Banfield J.F."/>
        </authorList>
    </citation>
    <scope>NUCLEOTIDE SEQUENCE [LARGE SCALE GENOMIC DNA]</scope>
</reference>
<evidence type="ECO:0000313" key="2">
    <source>
        <dbReference type="Proteomes" id="UP000178744"/>
    </source>
</evidence>
<protein>
    <recommendedName>
        <fullName evidence="3">Gas vesicle protein</fullName>
    </recommendedName>
</protein>
<dbReference type="STRING" id="1797690.A3B23_01195"/>
<evidence type="ECO:0000313" key="1">
    <source>
        <dbReference type="EMBL" id="OGY59554.1"/>
    </source>
</evidence>
<evidence type="ECO:0008006" key="3">
    <source>
        <dbReference type="Google" id="ProtNLM"/>
    </source>
</evidence>
<sequence length="111" mass="12140">MRKNSKSGILTGALVGAALGVAAGMLLSPKSGRRLRSEIVTGSAEFYRFMAPRLKKFKGIGQKEYAAFVDKAIKAFVRGRSLSAKEATDLAKTAKASWRVMKRHLSTPRKR</sequence>
<dbReference type="AlphaFoldDB" id="A0A1G1Z4V6"/>
<dbReference type="EMBL" id="MHIY01000023">
    <property type="protein sequence ID" value="OGY59554.1"/>
    <property type="molecule type" value="Genomic_DNA"/>
</dbReference>